<feature type="transmembrane region" description="Helical" evidence="5">
    <location>
        <begin position="347"/>
        <end position="370"/>
    </location>
</feature>
<dbReference type="EMBL" id="JARGDH010000005">
    <property type="protein sequence ID" value="KAL0268321.1"/>
    <property type="molecule type" value="Genomic_DNA"/>
</dbReference>
<dbReference type="PANTHER" id="PTHR48021:SF32">
    <property type="entry name" value="FACILITATED TREHALOSE TRANSPORTER TRET1-2 HOMOLOG-LIKE PROTEIN"/>
    <property type="match status" value="1"/>
</dbReference>
<organism evidence="7">
    <name type="scientific">Menopon gallinae</name>
    <name type="common">poultry shaft louse</name>
    <dbReference type="NCBI Taxonomy" id="328185"/>
    <lineage>
        <taxon>Eukaryota</taxon>
        <taxon>Metazoa</taxon>
        <taxon>Ecdysozoa</taxon>
        <taxon>Arthropoda</taxon>
        <taxon>Hexapoda</taxon>
        <taxon>Insecta</taxon>
        <taxon>Pterygota</taxon>
        <taxon>Neoptera</taxon>
        <taxon>Paraneoptera</taxon>
        <taxon>Psocodea</taxon>
        <taxon>Troctomorpha</taxon>
        <taxon>Phthiraptera</taxon>
        <taxon>Amblycera</taxon>
        <taxon>Menoponidae</taxon>
        <taxon>Menopon</taxon>
    </lineage>
</organism>
<feature type="transmembrane region" description="Helical" evidence="5">
    <location>
        <begin position="318"/>
        <end position="338"/>
    </location>
</feature>
<dbReference type="InterPro" id="IPR020846">
    <property type="entry name" value="MFS_dom"/>
</dbReference>
<dbReference type="PANTHER" id="PTHR48021">
    <property type="match status" value="1"/>
</dbReference>
<dbReference type="Pfam" id="PF00083">
    <property type="entry name" value="Sugar_tr"/>
    <property type="match status" value="1"/>
</dbReference>
<dbReference type="AlphaFoldDB" id="A0AAW2HEX6"/>
<dbReference type="PROSITE" id="PS50850">
    <property type="entry name" value="MFS"/>
    <property type="match status" value="1"/>
</dbReference>
<evidence type="ECO:0000259" key="6">
    <source>
        <dbReference type="PROSITE" id="PS50850"/>
    </source>
</evidence>
<feature type="domain" description="Major facilitator superfamily (MFS) profile" evidence="6">
    <location>
        <begin position="21"/>
        <end position="464"/>
    </location>
</feature>
<evidence type="ECO:0000313" key="7">
    <source>
        <dbReference type="EMBL" id="KAL0268322.1"/>
    </source>
</evidence>
<proteinExistence type="predicted"/>
<comment type="subcellular location">
    <subcellularLocation>
        <location evidence="1">Membrane</location>
        <topology evidence="1">Multi-pass membrane protein</topology>
    </subcellularLocation>
</comment>
<dbReference type="PROSITE" id="PS00216">
    <property type="entry name" value="SUGAR_TRANSPORT_1"/>
    <property type="match status" value="1"/>
</dbReference>
<feature type="transmembrane region" description="Helical" evidence="5">
    <location>
        <begin position="281"/>
        <end position="303"/>
    </location>
</feature>
<dbReference type="EMBL" id="JARGDH010000005">
    <property type="protein sequence ID" value="KAL0268319.1"/>
    <property type="molecule type" value="Genomic_DNA"/>
</dbReference>
<dbReference type="InterPro" id="IPR036259">
    <property type="entry name" value="MFS_trans_sf"/>
</dbReference>
<name>A0AAW2HEX6_9NEOP</name>
<reference evidence="7" key="1">
    <citation type="journal article" date="2024" name="Gigascience">
        <title>Chromosome-level genome of the poultry shaft louse Menopon gallinae provides insight into the host-switching and adaptive evolution of parasitic lice.</title>
        <authorList>
            <person name="Xu Y."/>
            <person name="Ma L."/>
            <person name="Liu S."/>
            <person name="Liang Y."/>
            <person name="Liu Q."/>
            <person name="He Z."/>
            <person name="Tian L."/>
            <person name="Duan Y."/>
            <person name="Cai W."/>
            <person name="Li H."/>
            <person name="Song F."/>
        </authorList>
    </citation>
    <scope>NUCLEOTIDE SEQUENCE</scope>
    <source>
        <strain evidence="7">Cailab_2023a</strain>
    </source>
</reference>
<gene>
    <name evidence="7" type="ORF">PYX00_010311</name>
</gene>
<dbReference type="GO" id="GO:0016020">
    <property type="term" value="C:membrane"/>
    <property type="evidence" value="ECO:0007669"/>
    <property type="project" value="UniProtKB-SubCell"/>
</dbReference>
<dbReference type="InterPro" id="IPR050549">
    <property type="entry name" value="MFS_Trehalose_Transporter"/>
</dbReference>
<sequence length="475" mass="52212">MGAKALPLKYAVPQIVASCIAHSVAIQAGINLAFSAVLLPQVMIDEDNNSTVSANVTDDLAVNKDEATWIASLVTITTPMGSLLTGPLMDQFGRRTVCALSCLPFMLSWTITFFTRTSVYMLYVARVLAGASGGLCTAAIVYVSEISHPSLRPMLLSLTSVFVSFGILLTNILGNYLHWRIQALSCAVLALITFILIFFIPETPSWLAGFHVQNDDSNSRLYLAQKSIKWLYRKAEISEIQMVEIDNIRTKINASKNEKLVEKADEALSTKLTSPKTWKPLVLLFSIFAFQQFSGGYLIVFYATQIFKEVGGIELDEFTSVIILGAIRFFMAILSMFLSKNIGRRPLLISSAAGMAVSILSGALCIYFFGDGLSPVIFLLIFVLFSSYGVLVIPWSLIGELLPLHIRGKGSGFTIAVAYLLMFISVKLFIIVLDLIGIINVFIIFGSVSAALTLFVYFRLPETLGKSFQEVEKNF</sequence>
<feature type="transmembrane region" description="Helical" evidence="5">
    <location>
        <begin position="120"/>
        <end position="143"/>
    </location>
</feature>
<accession>A0AAW2HEX6</accession>
<evidence type="ECO:0000256" key="3">
    <source>
        <dbReference type="ARBA" id="ARBA00022989"/>
    </source>
</evidence>
<feature type="transmembrane region" description="Helical" evidence="5">
    <location>
        <begin position="410"/>
        <end position="432"/>
    </location>
</feature>
<dbReference type="Gene3D" id="1.20.1250.20">
    <property type="entry name" value="MFS general substrate transporter like domains"/>
    <property type="match status" value="1"/>
</dbReference>
<keyword evidence="4 5" id="KW-0472">Membrane</keyword>
<protein>
    <recommendedName>
        <fullName evidence="6">Major facilitator superfamily (MFS) profile domain-containing protein</fullName>
    </recommendedName>
</protein>
<evidence type="ECO:0000256" key="1">
    <source>
        <dbReference type="ARBA" id="ARBA00004141"/>
    </source>
</evidence>
<dbReference type="EMBL" id="JARGDH010000005">
    <property type="protein sequence ID" value="KAL0268322.1"/>
    <property type="molecule type" value="Genomic_DNA"/>
</dbReference>
<feature type="transmembrane region" description="Helical" evidence="5">
    <location>
        <begin position="376"/>
        <end position="398"/>
    </location>
</feature>
<feature type="transmembrane region" description="Helical" evidence="5">
    <location>
        <begin position="179"/>
        <end position="200"/>
    </location>
</feature>
<comment type="caution">
    <text evidence="7">The sequence shown here is derived from an EMBL/GenBank/DDBJ whole genome shotgun (WGS) entry which is preliminary data.</text>
</comment>
<dbReference type="GO" id="GO:0022857">
    <property type="term" value="F:transmembrane transporter activity"/>
    <property type="evidence" value="ECO:0007669"/>
    <property type="project" value="InterPro"/>
</dbReference>
<keyword evidence="2 5" id="KW-0812">Transmembrane</keyword>
<dbReference type="InterPro" id="IPR003663">
    <property type="entry name" value="Sugar/inositol_transpt"/>
</dbReference>
<dbReference type="EMBL" id="JARGDH010000005">
    <property type="protein sequence ID" value="KAL0268320.1"/>
    <property type="molecule type" value="Genomic_DNA"/>
</dbReference>
<dbReference type="FunFam" id="1.20.1250.20:FF:000249">
    <property type="entry name" value="facilitated trehalose transporter Tret1"/>
    <property type="match status" value="1"/>
</dbReference>
<feature type="transmembrane region" description="Helical" evidence="5">
    <location>
        <begin position="438"/>
        <end position="458"/>
    </location>
</feature>
<evidence type="ECO:0000256" key="5">
    <source>
        <dbReference type="SAM" id="Phobius"/>
    </source>
</evidence>
<keyword evidence="3 5" id="KW-1133">Transmembrane helix</keyword>
<dbReference type="InterPro" id="IPR005829">
    <property type="entry name" value="Sugar_transporter_CS"/>
</dbReference>
<feature type="transmembrane region" description="Helical" evidence="5">
    <location>
        <begin position="155"/>
        <end position="173"/>
    </location>
</feature>
<dbReference type="PRINTS" id="PR00171">
    <property type="entry name" value="SUGRTRNSPORT"/>
</dbReference>
<dbReference type="InterPro" id="IPR005828">
    <property type="entry name" value="MFS_sugar_transport-like"/>
</dbReference>
<dbReference type="SUPFAM" id="SSF103473">
    <property type="entry name" value="MFS general substrate transporter"/>
    <property type="match status" value="1"/>
</dbReference>
<evidence type="ECO:0000256" key="2">
    <source>
        <dbReference type="ARBA" id="ARBA00022692"/>
    </source>
</evidence>
<evidence type="ECO:0000256" key="4">
    <source>
        <dbReference type="ARBA" id="ARBA00023136"/>
    </source>
</evidence>